<evidence type="ECO:0000313" key="3">
    <source>
        <dbReference type="Proteomes" id="UP001058124"/>
    </source>
</evidence>
<organism evidence="2 3">
    <name type="scientific">Leminorella grimontii</name>
    <dbReference type="NCBI Taxonomy" id="82981"/>
    <lineage>
        <taxon>Bacteria</taxon>
        <taxon>Pseudomonadati</taxon>
        <taxon>Pseudomonadota</taxon>
        <taxon>Gammaproteobacteria</taxon>
        <taxon>Enterobacterales</taxon>
        <taxon>Budviciaceae</taxon>
        <taxon>Leminorella</taxon>
    </lineage>
</organism>
<keyword evidence="1" id="KW-0812">Transmembrane</keyword>
<protein>
    <submittedName>
        <fullName evidence="2">Membrane protein</fullName>
    </submittedName>
</protein>
<dbReference type="Pfam" id="PF20398">
    <property type="entry name" value="DUF6691"/>
    <property type="match status" value="1"/>
</dbReference>
<proteinExistence type="predicted"/>
<reference evidence="2" key="1">
    <citation type="submission" date="2022-06" db="EMBL/GenBank/DDBJ databases">
        <title>Draft genome sequences of Leminorella grimontii str. JCM5902.</title>
        <authorList>
            <person name="Wakabayashi Y."/>
            <person name="Kojima K."/>
        </authorList>
    </citation>
    <scope>NUCLEOTIDE SEQUENCE</scope>
    <source>
        <strain evidence="2">JCM 5902</strain>
    </source>
</reference>
<keyword evidence="1" id="KW-0472">Membrane</keyword>
<feature type="transmembrane region" description="Helical" evidence="1">
    <location>
        <begin position="116"/>
        <end position="133"/>
    </location>
</feature>
<evidence type="ECO:0000256" key="1">
    <source>
        <dbReference type="SAM" id="Phobius"/>
    </source>
</evidence>
<dbReference type="InterPro" id="IPR046513">
    <property type="entry name" value="DUF6691"/>
</dbReference>
<sequence>MKSFFAFISGLIFGLGILLSGMINPTKVLSFLDVTRIWDPSLAIVMAAAVAVGLLAFSWGKLRESALLGGAIQWPTARGIDSRLIGGSALFGIGWGIAGICPGPGVVLLGVGSPKGYIFVAAMAMGALIYQEIEKRRVGNRTKKR</sequence>
<dbReference type="AlphaFoldDB" id="A0AAV5N6B0"/>
<dbReference type="EMBL" id="BRLH01000021">
    <property type="protein sequence ID" value="GKX57660.1"/>
    <property type="molecule type" value="Genomic_DNA"/>
</dbReference>
<accession>A0AAV5N6B0</accession>
<dbReference type="Proteomes" id="UP001058124">
    <property type="component" value="Unassembled WGS sequence"/>
</dbReference>
<gene>
    <name evidence="2" type="ORF">SOASR030_37720</name>
</gene>
<evidence type="ECO:0000313" key="2">
    <source>
        <dbReference type="EMBL" id="GKX57660.1"/>
    </source>
</evidence>
<dbReference type="RefSeq" id="WP_027275766.1">
    <property type="nucleotide sequence ID" value="NZ_BRLH01000021.1"/>
</dbReference>
<feature type="transmembrane region" description="Helical" evidence="1">
    <location>
        <begin position="40"/>
        <end position="59"/>
    </location>
</feature>
<keyword evidence="1" id="KW-1133">Transmembrane helix</keyword>
<comment type="caution">
    <text evidence="2">The sequence shown here is derived from an EMBL/GenBank/DDBJ whole genome shotgun (WGS) entry which is preliminary data.</text>
</comment>
<name>A0AAV5N6B0_9GAMM</name>
<feature type="transmembrane region" description="Helical" evidence="1">
    <location>
        <begin position="88"/>
        <end position="110"/>
    </location>
</feature>
<keyword evidence="3" id="KW-1185">Reference proteome</keyword>